<dbReference type="AlphaFoldDB" id="D7SHR7"/>
<dbReference type="PaxDb" id="29760-VIT_17s0000g08440.t01"/>
<dbReference type="EMBL" id="FN594950">
    <property type="protein sequence ID" value="CBI15027.3"/>
    <property type="molecule type" value="Genomic_DNA"/>
</dbReference>
<keyword evidence="2" id="KW-1185">Reference proteome</keyword>
<dbReference type="PANTHER" id="PTHR15827">
    <property type="entry name" value="CYCLIN-DEPENDENT KINASE 2-INTERACTING PROTEIN"/>
    <property type="match status" value="1"/>
</dbReference>
<dbReference type="InParanoid" id="D7SHR7"/>
<name>D7SHR7_VITVI</name>
<dbReference type="HOGENOM" id="CLU_2709896_0_0_1"/>
<evidence type="ECO:0000313" key="1">
    <source>
        <dbReference type="EMBL" id="CBI15027.3"/>
    </source>
</evidence>
<protein>
    <submittedName>
        <fullName evidence="1">Uncharacterized protein</fullName>
    </submittedName>
</protein>
<dbReference type="PANTHER" id="PTHR15827:SF2">
    <property type="entry name" value="CYCLIN-DEPENDENT KINASE 2-INTERACTING PROTEIN"/>
    <property type="match status" value="1"/>
</dbReference>
<reference evidence="2" key="1">
    <citation type="journal article" date="2007" name="Nature">
        <title>The grapevine genome sequence suggests ancestral hexaploidization in major angiosperm phyla.</title>
        <authorList>
            <consortium name="The French-Italian Public Consortium for Grapevine Genome Characterization."/>
            <person name="Jaillon O."/>
            <person name="Aury J.-M."/>
            <person name="Noel B."/>
            <person name="Policriti A."/>
            <person name="Clepet C."/>
            <person name="Casagrande A."/>
            <person name="Choisne N."/>
            <person name="Aubourg S."/>
            <person name="Vitulo N."/>
            <person name="Jubin C."/>
            <person name="Vezzi A."/>
            <person name="Legeai F."/>
            <person name="Hugueney P."/>
            <person name="Dasilva C."/>
            <person name="Horner D."/>
            <person name="Mica E."/>
            <person name="Jublot D."/>
            <person name="Poulain J."/>
            <person name="Bruyere C."/>
            <person name="Billault A."/>
            <person name="Segurens B."/>
            <person name="Gouyvenoux M."/>
            <person name="Ugarte E."/>
            <person name="Cattonaro F."/>
            <person name="Anthouard V."/>
            <person name="Vico V."/>
            <person name="Del Fabbro C."/>
            <person name="Alaux M."/>
            <person name="Di Gaspero G."/>
            <person name="Dumas V."/>
            <person name="Felice N."/>
            <person name="Paillard S."/>
            <person name="Juman I."/>
            <person name="Moroldo M."/>
            <person name="Scalabrin S."/>
            <person name="Canaguier A."/>
            <person name="Le Clainche I."/>
            <person name="Malacrida G."/>
            <person name="Durand E."/>
            <person name="Pesole G."/>
            <person name="Laucou V."/>
            <person name="Chatelet P."/>
            <person name="Merdinoglu D."/>
            <person name="Delledonne M."/>
            <person name="Pezzotti M."/>
            <person name="Lecharny A."/>
            <person name="Scarpelli C."/>
            <person name="Artiguenave F."/>
            <person name="Pe M.E."/>
            <person name="Valle G."/>
            <person name="Morgante M."/>
            <person name="Caboche M."/>
            <person name="Adam-Blondon A.-F."/>
            <person name="Weissenbach J."/>
            <person name="Quetier F."/>
            <person name="Wincker P."/>
        </authorList>
    </citation>
    <scope>NUCLEOTIDE SEQUENCE [LARGE SCALE GENOMIC DNA]</scope>
    <source>
        <strain evidence="2">cv. Pinot noir / PN40024</strain>
    </source>
</reference>
<gene>
    <name evidence="1" type="ordered locus">VIT_17s0000g08440</name>
</gene>
<dbReference type="Proteomes" id="UP000009183">
    <property type="component" value="Chromosome 17"/>
</dbReference>
<organism evidence="1 2">
    <name type="scientific">Vitis vinifera</name>
    <name type="common">Grape</name>
    <dbReference type="NCBI Taxonomy" id="29760"/>
    <lineage>
        <taxon>Eukaryota</taxon>
        <taxon>Viridiplantae</taxon>
        <taxon>Streptophyta</taxon>
        <taxon>Embryophyta</taxon>
        <taxon>Tracheophyta</taxon>
        <taxon>Spermatophyta</taxon>
        <taxon>Magnoliopsida</taxon>
        <taxon>eudicotyledons</taxon>
        <taxon>Gunneridae</taxon>
        <taxon>Pentapetalae</taxon>
        <taxon>rosids</taxon>
        <taxon>Vitales</taxon>
        <taxon>Vitaceae</taxon>
        <taxon>Viteae</taxon>
        <taxon>Vitis</taxon>
    </lineage>
</organism>
<accession>D7SHR7</accession>
<sequence>MDFYCLKGKSHATDLVNSFLSQRYMPAMELGVLSDMPNIRKKACMKLLKQQGLHGSKLLSAYKDMVCILNMCY</sequence>
<proteinExistence type="predicted"/>
<evidence type="ECO:0000313" key="2">
    <source>
        <dbReference type="Proteomes" id="UP000009183"/>
    </source>
</evidence>